<gene>
    <name evidence="2" type="ORF">HQ605_19535</name>
</gene>
<keyword evidence="1" id="KW-0812">Transmembrane</keyword>
<proteinExistence type="predicted"/>
<feature type="transmembrane region" description="Helical" evidence="1">
    <location>
        <begin position="38"/>
        <end position="59"/>
    </location>
</feature>
<feature type="transmembrane region" description="Helical" evidence="1">
    <location>
        <begin position="106"/>
        <end position="127"/>
    </location>
</feature>
<dbReference type="RefSeq" id="WP_157889549.1">
    <property type="nucleotide sequence ID" value="NZ_JABUKE010000043.1"/>
</dbReference>
<keyword evidence="1" id="KW-0472">Membrane</keyword>
<organism evidence="2 3">
    <name type="scientific">Rhodococcoides kroppenstedtii</name>
    <dbReference type="NCBI Taxonomy" id="293050"/>
    <lineage>
        <taxon>Bacteria</taxon>
        <taxon>Bacillati</taxon>
        <taxon>Actinomycetota</taxon>
        <taxon>Actinomycetes</taxon>
        <taxon>Mycobacteriales</taxon>
        <taxon>Nocardiaceae</taxon>
        <taxon>Rhodococcoides</taxon>
    </lineage>
</organism>
<sequence length="196" mass="20655">MTERVEEGAPAQKAGNEAVAAEAFDAQRRSRDVVWSQGAALAPLFFFGMSVPANVVLAGAPAHIGDAVTTWMVLGAFSFVVFFALAALSFVGAARLRSAHGPLGRWLVSIAAAAAVLVHTGVVFSVVESVAVPATRSPESWAPELTANAAALVVFPYIVAAAANVYVLIRLWRRHRAPRDVRAIEPGTDPRASTPR</sequence>
<feature type="transmembrane region" description="Helical" evidence="1">
    <location>
        <begin position="71"/>
        <end position="94"/>
    </location>
</feature>
<evidence type="ECO:0000313" key="2">
    <source>
        <dbReference type="EMBL" id="MBY6323008.1"/>
    </source>
</evidence>
<protein>
    <recommendedName>
        <fullName evidence="4">DUF2569 family protein</fullName>
    </recommendedName>
</protein>
<comment type="caution">
    <text evidence="2">The sequence shown here is derived from an EMBL/GenBank/DDBJ whole genome shotgun (WGS) entry which is preliminary data.</text>
</comment>
<keyword evidence="1" id="KW-1133">Transmembrane helix</keyword>
<keyword evidence="3" id="KW-1185">Reference proteome</keyword>
<reference evidence="2 3" key="1">
    <citation type="submission" date="2020-06" db="EMBL/GenBank/DDBJ databases">
        <title>Taxonomy, biology and ecology of Rhodococcus bacteria occurring in California pistachio and other woody hosts as revealed by genome sequence analyses.</title>
        <authorList>
            <person name="Gai Y."/>
            <person name="Riely B."/>
        </authorList>
    </citation>
    <scope>NUCLEOTIDE SEQUENCE [LARGE SCALE GENOMIC DNA]</scope>
    <source>
        <strain evidence="2 3">BP-284</strain>
    </source>
</reference>
<dbReference type="EMBL" id="JABUKG010000037">
    <property type="protein sequence ID" value="MBY6323008.1"/>
    <property type="molecule type" value="Genomic_DNA"/>
</dbReference>
<evidence type="ECO:0008006" key="4">
    <source>
        <dbReference type="Google" id="ProtNLM"/>
    </source>
</evidence>
<evidence type="ECO:0000256" key="1">
    <source>
        <dbReference type="SAM" id="Phobius"/>
    </source>
</evidence>
<accession>A0ABS7NY95</accession>
<evidence type="ECO:0000313" key="3">
    <source>
        <dbReference type="Proteomes" id="UP001520140"/>
    </source>
</evidence>
<dbReference type="Proteomes" id="UP001520140">
    <property type="component" value="Unassembled WGS sequence"/>
</dbReference>
<feature type="transmembrane region" description="Helical" evidence="1">
    <location>
        <begin position="147"/>
        <end position="169"/>
    </location>
</feature>
<name>A0ABS7NY95_9NOCA</name>